<dbReference type="Gene3D" id="3.40.630.30">
    <property type="match status" value="1"/>
</dbReference>
<dbReference type="Pfam" id="PF00583">
    <property type="entry name" value="Acetyltransf_1"/>
    <property type="match status" value="1"/>
</dbReference>
<dbReference type="InterPro" id="IPR036873">
    <property type="entry name" value="Rhodanese-like_dom_sf"/>
</dbReference>
<proteinExistence type="predicted"/>
<name>A0A5C5BCZ6_9MICO</name>
<protein>
    <submittedName>
        <fullName evidence="5">Ribosomal-protein-alanine N-acetyltransferase</fullName>
    </submittedName>
</protein>
<evidence type="ECO:0000259" key="3">
    <source>
        <dbReference type="PROSITE" id="PS50206"/>
    </source>
</evidence>
<dbReference type="InterPro" id="IPR001763">
    <property type="entry name" value="Rhodanese-like_dom"/>
</dbReference>
<dbReference type="SUPFAM" id="SSF52821">
    <property type="entry name" value="Rhodanese/Cell cycle control phosphatase"/>
    <property type="match status" value="2"/>
</dbReference>
<evidence type="ECO:0000313" key="5">
    <source>
        <dbReference type="EMBL" id="TNU73875.1"/>
    </source>
</evidence>
<feature type="domain" description="Rhodanese" evidence="3">
    <location>
        <begin position="329"/>
        <end position="449"/>
    </location>
</feature>
<gene>
    <name evidence="5" type="primary">rimI</name>
    <name evidence="5" type="ORF">FH969_09310</name>
</gene>
<evidence type="ECO:0000256" key="2">
    <source>
        <dbReference type="ARBA" id="ARBA00022737"/>
    </source>
</evidence>
<dbReference type="PANTHER" id="PTHR11364">
    <property type="entry name" value="THIOSULFATE SULFERTANSFERASE"/>
    <property type="match status" value="1"/>
</dbReference>
<feature type="domain" description="Rhodanese" evidence="3">
    <location>
        <begin position="182"/>
        <end position="300"/>
    </location>
</feature>
<dbReference type="CDD" id="cd04301">
    <property type="entry name" value="NAT_SF"/>
    <property type="match status" value="1"/>
</dbReference>
<dbReference type="InterPro" id="IPR045078">
    <property type="entry name" value="TST/MPST-like"/>
</dbReference>
<dbReference type="InterPro" id="IPR001307">
    <property type="entry name" value="Thiosulphate_STrfase_CS"/>
</dbReference>
<dbReference type="InterPro" id="IPR006464">
    <property type="entry name" value="AcTrfase_RimI/Ard1"/>
</dbReference>
<dbReference type="EMBL" id="VENP01000031">
    <property type="protein sequence ID" value="TNU73875.1"/>
    <property type="molecule type" value="Genomic_DNA"/>
</dbReference>
<dbReference type="Pfam" id="PF00581">
    <property type="entry name" value="Rhodanese"/>
    <property type="match status" value="2"/>
</dbReference>
<sequence>MTARDLDVVAALEPELFGAGAWSRSTYEDQIERTDRVYLVAELDGEVAGYAGVALEPEWDIMTVGVAPQARRRGVATALVEALVDAARSAGGRELFLEVRAHDGGAQQLYRNAGFAPVGLRRRYYQPEGADAVVMRLALDPTDAGPVGPVGAEAVDDGSVEGDGSAVGPFVDVATAYAWVWSEHAPVVLDVRWALGRTDGREQYAQGHLPGAVFVDLDTELAGPASPEAGRHPLPDLDVLQAAARRWGVRGDSRVLVYDDAGGTSAARAWWLLRWAGVRDVVLLDGGLRAWVEAGHHLEDGHVRPRPGDVTLTSGAMPTVAADDIAVLPERGGVLLDARAAERFRGEVEPVDPRPGHIPGATSAPTLANLTAGGWLLEAEELRERFAALGVDVPAAGAPEPGSRPVAVYCGSGVTASHTVAVLASLGVTAALYPGSFSQWSSDPTRPVATGL</sequence>
<evidence type="ECO:0000259" key="4">
    <source>
        <dbReference type="PROSITE" id="PS51186"/>
    </source>
</evidence>
<dbReference type="AlphaFoldDB" id="A0A5C5BCZ6"/>
<dbReference type="Proteomes" id="UP000313849">
    <property type="component" value="Unassembled WGS sequence"/>
</dbReference>
<dbReference type="PROSITE" id="PS00380">
    <property type="entry name" value="RHODANESE_1"/>
    <property type="match status" value="1"/>
</dbReference>
<dbReference type="SUPFAM" id="SSF55729">
    <property type="entry name" value="Acyl-CoA N-acyltransferases (Nat)"/>
    <property type="match status" value="1"/>
</dbReference>
<dbReference type="Gene3D" id="3.40.250.10">
    <property type="entry name" value="Rhodanese-like domain"/>
    <property type="match status" value="2"/>
</dbReference>
<feature type="domain" description="N-acetyltransferase" evidence="4">
    <location>
        <begin position="1"/>
        <end position="140"/>
    </location>
</feature>
<organism evidence="5 6">
    <name type="scientific">Miniimonas arenae</name>
    <dbReference type="NCBI Taxonomy" id="676201"/>
    <lineage>
        <taxon>Bacteria</taxon>
        <taxon>Bacillati</taxon>
        <taxon>Actinomycetota</taxon>
        <taxon>Actinomycetes</taxon>
        <taxon>Micrococcales</taxon>
        <taxon>Beutenbergiaceae</taxon>
        <taxon>Miniimonas</taxon>
    </lineage>
</organism>
<dbReference type="NCBIfam" id="TIGR01575">
    <property type="entry name" value="rimI"/>
    <property type="match status" value="1"/>
</dbReference>
<keyword evidence="1 5" id="KW-0808">Transferase</keyword>
<dbReference type="SMART" id="SM00450">
    <property type="entry name" value="RHOD"/>
    <property type="match status" value="2"/>
</dbReference>
<dbReference type="PROSITE" id="PS50206">
    <property type="entry name" value="RHODANESE_3"/>
    <property type="match status" value="2"/>
</dbReference>
<keyword evidence="6" id="KW-1185">Reference proteome</keyword>
<dbReference type="PANTHER" id="PTHR11364:SF27">
    <property type="entry name" value="SULFURTRANSFERASE"/>
    <property type="match status" value="1"/>
</dbReference>
<evidence type="ECO:0000256" key="1">
    <source>
        <dbReference type="ARBA" id="ARBA00022679"/>
    </source>
</evidence>
<keyword evidence="2" id="KW-0677">Repeat</keyword>
<comment type="caution">
    <text evidence="5">The sequence shown here is derived from an EMBL/GenBank/DDBJ whole genome shotgun (WGS) entry which is preliminary data.</text>
</comment>
<dbReference type="CDD" id="cd01449">
    <property type="entry name" value="TST_Repeat_2"/>
    <property type="match status" value="1"/>
</dbReference>
<evidence type="ECO:0000313" key="6">
    <source>
        <dbReference type="Proteomes" id="UP000313849"/>
    </source>
</evidence>
<accession>A0A5C5BCZ6</accession>
<dbReference type="GO" id="GO:0004792">
    <property type="term" value="F:thiosulfate-cyanide sulfurtransferase activity"/>
    <property type="evidence" value="ECO:0007669"/>
    <property type="project" value="InterPro"/>
</dbReference>
<dbReference type="InterPro" id="IPR016181">
    <property type="entry name" value="Acyl_CoA_acyltransferase"/>
</dbReference>
<dbReference type="CDD" id="cd01448">
    <property type="entry name" value="TST_Repeat_1"/>
    <property type="match status" value="1"/>
</dbReference>
<dbReference type="PROSITE" id="PS51186">
    <property type="entry name" value="GNAT"/>
    <property type="match status" value="1"/>
</dbReference>
<dbReference type="InterPro" id="IPR000182">
    <property type="entry name" value="GNAT_dom"/>
</dbReference>
<dbReference type="OrthoDB" id="9770030at2"/>
<dbReference type="GO" id="GO:0008080">
    <property type="term" value="F:N-acetyltransferase activity"/>
    <property type="evidence" value="ECO:0007669"/>
    <property type="project" value="InterPro"/>
</dbReference>
<reference evidence="5 6" key="1">
    <citation type="submission" date="2019-06" db="EMBL/GenBank/DDBJ databases">
        <title>Draft genome sequence of Miniimonas arenae KCTC 19750T isolated from sea sand.</title>
        <authorList>
            <person name="Park S.-J."/>
        </authorList>
    </citation>
    <scope>NUCLEOTIDE SEQUENCE [LARGE SCALE GENOMIC DNA]</scope>
    <source>
        <strain evidence="5 6">KCTC 19750</strain>
    </source>
</reference>